<keyword evidence="3" id="KW-0677">Repeat</keyword>
<name>A0AAN9UYG1_9PEZI</name>
<dbReference type="SMART" id="SM00355">
    <property type="entry name" value="ZnF_C2H2"/>
    <property type="match status" value="6"/>
</dbReference>
<dbReference type="Gene3D" id="3.30.160.60">
    <property type="entry name" value="Classic Zinc Finger"/>
    <property type="match status" value="3"/>
</dbReference>
<dbReference type="GO" id="GO:0005634">
    <property type="term" value="C:nucleus"/>
    <property type="evidence" value="ECO:0007669"/>
    <property type="project" value="UniProtKB-SubCell"/>
</dbReference>
<accession>A0AAN9UYG1</accession>
<evidence type="ECO:0000256" key="5">
    <source>
        <dbReference type="ARBA" id="ARBA00022833"/>
    </source>
</evidence>
<protein>
    <recommendedName>
        <fullName evidence="8">C2H2-type domain-containing protein</fullName>
    </recommendedName>
</protein>
<evidence type="ECO:0000256" key="2">
    <source>
        <dbReference type="ARBA" id="ARBA00022723"/>
    </source>
</evidence>
<feature type="domain" description="C2H2-type" evidence="8">
    <location>
        <begin position="196"/>
        <end position="220"/>
    </location>
</feature>
<comment type="caution">
    <text evidence="9">The sequence shown here is derived from an EMBL/GenBank/DDBJ whole genome shotgun (WGS) entry which is preliminary data.</text>
</comment>
<keyword evidence="6" id="KW-0539">Nucleus</keyword>
<dbReference type="Pfam" id="PF12874">
    <property type="entry name" value="zf-met"/>
    <property type="match status" value="1"/>
</dbReference>
<dbReference type="SUPFAM" id="SSF57667">
    <property type="entry name" value="beta-beta-alpha zinc fingers"/>
    <property type="match status" value="1"/>
</dbReference>
<evidence type="ECO:0000256" key="6">
    <source>
        <dbReference type="ARBA" id="ARBA00023242"/>
    </source>
</evidence>
<dbReference type="PROSITE" id="PS00028">
    <property type="entry name" value="ZINC_FINGER_C2H2_1"/>
    <property type="match status" value="4"/>
</dbReference>
<evidence type="ECO:0000313" key="10">
    <source>
        <dbReference type="Proteomes" id="UP001320420"/>
    </source>
</evidence>
<evidence type="ECO:0000256" key="4">
    <source>
        <dbReference type="ARBA" id="ARBA00022771"/>
    </source>
</evidence>
<gene>
    <name evidence="9" type="ORF">SLS62_002412</name>
</gene>
<organism evidence="9 10">
    <name type="scientific">Diatrype stigma</name>
    <dbReference type="NCBI Taxonomy" id="117547"/>
    <lineage>
        <taxon>Eukaryota</taxon>
        <taxon>Fungi</taxon>
        <taxon>Dikarya</taxon>
        <taxon>Ascomycota</taxon>
        <taxon>Pezizomycotina</taxon>
        <taxon>Sordariomycetes</taxon>
        <taxon>Xylariomycetidae</taxon>
        <taxon>Xylariales</taxon>
        <taxon>Diatrypaceae</taxon>
        <taxon>Diatrype</taxon>
    </lineage>
</organism>
<dbReference type="InterPro" id="IPR036236">
    <property type="entry name" value="Znf_C2H2_sf"/>
</dbReference>
<dbReference type="InterPro" id="IPR013087">
    <property type="entry name" value="Znf_C2H2_type"/>
</dbReference>
<reference evidence="9 10" key="1">
    <citation type="submission" date="2024-02" db="EMBL/GenBank/DDBJ databases">
        <title>De novo assembly and annotation of 12 fungi associated with fruit tree decline syndrome in Ontario, Canada.</title>
        <authorList>
            <person name="Sulman M."/>
            <person name="Ellouze W."/>
            <person name="Ilyukhin E."/>
        </authorList>
    </citation>
    <scope>NUCLEOTIDE SEQUENCE [LARGE SCALE GENOMIC DNA]</scope>
    <source>
        <strain evidence="9 10">M11/M66-122</strain>
    </source>
</reference>
<evidence type="ECO:0000259" key="8">
    <source>
        <dbReference type="PROSITE" id="PS50157"/>
    </source>
</evidence>
<dbReference type="PROSITE" id="PS50157">
    <property type="entry name" value="ZINC_FINGER_C2H2_2"/>
    <property type="match status" value="2"/>
</dbReference>
<comment type="subcellular location">
    <subcellularLocation>
        <location evidence="1">Nucleus</location>
    </subcellularLocation>
</comment>
<proteinExistence type="predicted"/>
<feature type="domain" description="C2H2-type" evidence="8">
    <location>
        <begin position="83"/>
        <end position="112"/>
    </location>
</feature>
<evidence type="ECO:0000256" key="7">
    <source>
        <dbReference type="PROSITE-ProRule" id="PRU00042"/>
    </source>
</evidence>
<dbReference type="PANTHER" id="PTHR24406">
    <property type="entry name" value="TRANSCRIPTIONAL REPRESSOR CTCFL-RELATED"/>
    <property type="match status" value="1"/>
</dbReference>
<dbReference type="AlphaFoldDB" id="A0AAN9UYG1"/>
<evidence type="ECO:0000256" key="1">
    <source>
        <dbReference type="ARBA" id="ARBA00004123"/>
    </source>
</evidence>
<dbReference type="EMBL" id="JAKJXP020000012">
    <property type="protein sequence ID" value="KAK7755482.1"/>
    <property type="molecule type" value="Genomic_DNA"/>
</dbReference>
<keyword evidence="5" id="KW-0862">Zinc</keyword>
<sequence>MPWTCGTCLRAFNTARARGQHMNALGHAVPRHECDRCWRYFGSRAAVVGHMNASNHWPYECPRCGDTWPTQDKVDKHVVEYHHHCTDCDRTFADYNCIKMHLNSRTHRRSEMDCPFCKRAFVSATGLSHHLESGACPQAPFLNRETVYKLVRSKDPTGVVAKKLIGWDGSASGTGSSSPSSSRYEVTSQAWNGYAWECYFCHRDFTTSAGLNQHLNSPAHQQNLYHCPNRAGCGREFKTFAGVMNHFESESCGFTRFERVQTGFRGILGGDRLIGFH</sequence>
<evidence type="ECO:0000256" key="3">
    <source>
        <dbReference type="ARBA" id="ARBA00022737"/>
    </source>
</evidence>
<evidence type="ECO:0000313" key="9">
    <source>
        <dbReference type="EMBL" id="KAK7755482.1"/>
    </source>
</evidence>
<keyword evidence="4 7" id="KW-0863">Zinc-finger</keyword>
<dbReference type="Proteomes" id="UP001320420">
    <property type="component" value="Unassembled WGS sequence"/>
</dbReference>
<keyword evidence="10" id="KW-1185">Reference proteome</keyword>
<keyword evidence="2" id="KW-0479">Metal-binding</keyword>
<dbReference type="InterPro" id="IPR050888">
    <property type="entry name" value="ZnF_C2H2-type_TF"/>
</dbReference>
<dbReference type="GO" id="GO:0008270">
    <property type="term" value="F:zinc ion binding"/>
    <property type="evidence" value="ECO:0007669"/>
    <property type="project" value="UniProtKB-KW"/>
</dbReference>